<evidence type="ECO:0000313" key="13">
    <source>
        <dbReference type="EMBL" id="SEW42314.1"/>
    </source>
</evidence>
<evidence type="ECO:0000256" key="2">
    <source>
        <dbReference type="ARBA" id="ARBA00012679"/>
    </source>
</evidence>
<dbReference type="OrthoDB" id="9814936at2"/>
<evidence type="ECO:0000256" key="9">
    <source>
        <dbReference type="ARBA" id="ARBA00031398"/>
    </source>
</evidence>
<evidence type="ECO:0000256" key="8">
    <source>
        <dbReference type="ARBA" id="ARBA00024690"/>
    </source>
</evidence>
<comment type="function">
    <text evidence="8">Catalyzes the one-electron reduction of superoxide anion radical to hydrogen peroxide at a nonheme ferrous iron center. Plays a fundamental role in case of oxidative stress via its superoxide detoxification activity.</text>
</comment>
<dbReference type="InterPro" id="IPR038094">
    <property type="entry name" value="Desulfoferrodoxin_N_sf"/>
</dbReference>
<dbReference type="InterPro" id="IPR036073">
    <property type="entry name" value="Desulfoferrodoxin_Fe-bd_dom_sf"/>
</dbReference>
<dbReference type="PANTHER" id="PTHR36541">
    <property type="entry name" value="SUPEROXIDE REDUCTASE-RELATED"/>
    <property type="match status" value="1"/>
</dbReference>
<dbReference type="SUPFAM" id="SSF57802">
    <property type="entry name" value="Rubredoxin-like"/>
    <property type="match status" value="1"/>
</dbReference>
<dbReference type="AlphaFoldDB" id="A0A1I0RMB3"/>
<dbReference type="SUPFAM" id="SSF49367">
    <property type="entry name" value="Superoxide reductase-like"/>
    <property type="match status" value="1"/>
</dbReference>
<keyword evidence="14" id="KW-1185">Reference proteome</keyword>
<feature type="domain" description="Desulfoferrodoxin ferrous iron-binding" evidence="11">
    <location>
        <begin position="43"/>
        <end position="125"/>
    </location>
</feature>
<dbReference type="InterPro" id="IPR051233">
    <property type="entry name" value="Desulfoferrodoxin_SOR"/>
</dbReference>
<evidence type="ECO:0000256" key="1">
    <source>
        <dbReference type="ARBA" id="ARBA00005941"/>
    </source>
</evidence>
<reference evidence="13 14" key="1">
    <citation type="submission" date="2016-10" db="EMBL/GenBank/DDBJ databases">
        <authorList>
            <person name="de Groot N.N."/>
        </authorList>
    </citation>
    <scope>NUCLEOTIDE SEQUENCE [LARGE SCALE GENOMIC DNA]</scope>
    <source>
        <strain evidence="13 14">DSM 9179</strain>
    </source>
</reference>
<dbReference type="Gene3D" id="2.20.28.100">
    <property type="entry name" value="Desulphoferrodoxin, N-terminal domain"/>
    <property type="match status" value="1"/>
</dbReference>
<dbReference type="Proteomes" id="UP000199701">
    <property type="component" value="Unassembled WGS sequence"/>
</dbReference>
<evidence type="ECO:0000256" key="7">
    <source>
        <dbReference type="ARBA" id="ARBA00023004"/>
    </source>
</evidence>
<dbReference type="STRING" id="99656.SAMN05421659_1197"/>
<evidence type="ECO:0000256" key="6">
    <source>
        <dbReference type="ARBA" id="ARBA00022982"/>
    </source>
</evidence>
<proteinExistence type="inferred from homology"/>
<dbReference type="GO" id="GO:0005506">
    <property type="term" value="F:iron ion binding"/>
    <property type="evidence" value="ECO:0007669"/>
    <property type="project" value="InterPro"/>
</dbReference>
<evidence type="ECO:0000259" key="12">
    <source>
        <dbReference type="Pfam" id="PF06397"/>
    </source>
</evidence>
<accession>A0A1I0RMB3</accession>
<feature type="domain" description="Desulfoferrodoxin N-terminal" evidence="12">
    <location>
        <begin position="7"/>
        <end position="35"/>
    </location>
</feature>
<sequence length="127" mass="14248">MKKEPKFYICKHCGNVVTFIKESGAPLTCCGDLMSEIIPNAVEASTEKHLPVVTINGNTVSVVVGSVEHPMLPEHFIQWIYLETEKGFQMKYLTPGEKPEAVFELSSDTVIAVYEYCNLHGLWKTKI</sequence>
<evidence type="ECO:0000259" key="11">
    <source>
        <dbReference type="Pfam" id="PF01880"/>
    </source>
</evidence>
<dbReference type="Gene3D" id="2.60.40.730">
    <property type="entry name" value="SOR catalytic domain"/>
    <property type="match status" value="1"/>
</dbReference>
<keyword evidence="6" id="KW-0249">Electron transport</keyword>
<dbReference type="EC" id="1.15.1.2" evidence="2"/>
<keyword evidence="7" id="KW-0408">Iron</keyword>
<comment type="similarity">
    <text evidence="1">Belongs to the desulfoferrodoxin family.</text>
</comment>
<keyword evidence="5" id="KW-0479">Metal-binding</keyword>
<dbReference type="Pfam" id="PF06397">
    <property type="entry name" value="Desulfoferrod_N"/>
    <property type="match status" value="1"/>
</dbReference>
<evidence type="ECO:0000256" key="4">
    <source>
        <dbReference type="ARBA" id="ARBA00022448"/>
    </source>
</evidence>
<organism evidence="13 14">
    <name type="scientific">[Clostridium] fimetarium</name>
    <dbReference type="NCBI Taxonomy" id="99656"/>
    <lineage>
        <taxon>Bacteria</taxon>
        <taxon>Bacillati</taxon>
        <taxon>Bacillota</taxon>
        <taxon>Clostridia</taxon>
        <taxon>Lachnospirales</taxon>
        <taxon>Lachnospiraceae</taxon>
    </lineage>
</organism>
<evidence type="ECO:0000256" key="5">
    <source>
        <dbReference type="ARBA" id="ARBA00022723"/>
    </source>
</evidence>
<evidence type="ECO:0000256" key="3">
    <source>
        <dbReference type="ARBA" id="ARBA00014839"/>
    </source>
</evidence>
<gene>
    <name evidence="13" type="ORF">SAMN05421659_1197</name>
</gene>
<evidence type="ECO:0000313" key="14">
    <source>
        <dbReference type="Proteomes" id="UP000199701"/>
    </source>
</evidence>
<dbReference type="PANTHER" id="PTHR36541:SF1">
    <property type="entry name" value="SUPEROXIDE REDUCTASE-RELATED"/>
    <property type="match status" value="1"/>
</dbReference>
<dbReference type="Pfam" id="PF01880">
    <property type="entry name" value="Desulfoferrodox"/>
    <property type="match status" value="1"/>
</dbReference>
<dbReference type="GO" id="GO:0050605">
    <property type="term" value="F:superoxide reductase activity"/>
    <property type="evidence" value="ECO:0007669"/>
    <property type="project" value="UniProtKB-EC"/>
</dbReference>
<evidence type="ECO:0000256" key="10">
    <source>
        <dbReference type="ARBA" id="ARBA00047448"/>
    </source>
</evidence>
<dbReference type="RefSeq" id="WP_092457016.1">
    <property type="nucleotide sequence ID" value="NZ_FOJI01000019.1"/>
</dbReference>
<keyword evidence="4" id="KW-0813">Transport</keyword>
<dbReference type="InterPro" id="IPR004462">
    <property type="entry name" value="Desulfoferrodoxin_N"/>
</dbReference>
<comment type="catalytic activity">
    <reaction evidence="10">
        <text>reduced [rubredoxin] + superoxide + 2 H(+) = oxidized [rubredoxin] + H2O2</text>
        <dbReference type="Rhea" id="RHEA:21324"/>
        <dbReference type="Rhea" id="RHEA-COMP:10302"/>
        <dbReference type="Rhea" id="RHEA-COMP:10303"/>
        <dbReference type="ChEBI" id="CHEBI:15378"/>
        <dbReference type="ChEBI" id="CHEBI:16240"/>
        <dbReference type="ChEBI" id="CHEBI:18421"/>
        <dbReference type="ChEBI" id="CHEBI:29033"/>
        <dbReference type="ChEBI" id="CHEBI:29034"/>
        <dbReference type="EC" id="1.15.1.2"/>
    </reaction>
</comment>
<dbReference type="InterPro" id="IPR002742">
    <property type="entry name" value="Desulfoferrodoxin_Fe-bd_dom"/>
</dbReference>
<protein>
    <recommendedName>
        <fullName evidence="3">Desulfoferrodoxin</fullName>
        <ecNumber evidence="2">1.15.1.2</ecNumber>
    </recommendedName>
    <alternativeName>
        <fullName evidence="9">Superoxide reductase</fullName>
    </alternativeName>
</protein>
<dbReference type="EMBL" id="FOJI01000019">
    <property type="protein sequence ID" value="SEW42314.1"/>
    <property type="molecule type" value="Genomic_DNA"/>
</dbReference>
<name>A0A1I0RMB3_9FIRM</name>